<accession>A0A8J5SYB6</accession>
<feature type="region of interest" description="Disordered" evidence="1">
    <location>
        <begin position="1"/>
        <end position="24"/>
    </location>
</feature>
<proteinExistence type="predicted"/>
<reference evidence="2" key="2">
    <citation type="submission" date="2021-02" db="EMBL/GenBank/DDBJ databases">
        <authorList>
            <person name="Kimball J.A."/>
            <person name="Haas M.W."/>
            <person name="Macchietto M."/>
            <person name="Kono T."/>
            <person name="Duquette J."/>
            <person name="Shao M."/>
        </authorList>
    </citation>
    <scope>NUCLEOTIDE SEQUENCE</scope>
    <source>
        <tissue evidence="2">Fresh leaf tissue</tissue>
    </source>
</reference>
<dbReference type="AlphaFoldDB" id="A0A8J5SYB6"/>
<dbReference type="OrthoDB" id="10071882at2759"/>
<evidence type="ECO:0000313" key="2">
    <source>
        <dbReference type="EMBL" id="KAG8064644.1"/>
    </source>
</evidence>
<organism evidence="2 3">
    <name type="scientific">Zizania palustris</name>
    <name type="common">Northern wild rice</name>
    <dbReference type="NCBI Taxonomy" id="103762"/>
    <lineage>
        <taxon>Eukaryota</taxon>
        <taxon>Viridiplantae</taxon>
        <taxon>Streptophyta</taxon>
        <taxon>Embryophyta</taxon>
        <taxon>Tracheophyta</taxon>
        <taxon>Spermatophyta</taxon>
        <taxon>Magnoliopsida</taxon>
        <taxon>Liliopsida</taxon>
        <taxon>Poales</taxon>
        <taxon>Poaceae</taxon>
        <taxon>BOP clade</taxon>
        <taxon>Oryzoideae</taxon>
        <taxon>Oryzeae</taxon>
        <taxon>Zizaniinae</taxon>
        <taxon>Zizania</taxon>
    </lineage>
</organism>
<reference evidence="2" key="1">
    <citation type="journal article" date="2021" name="bioRxiv">
        <title>Whole Genome Assembly and Annotation of Northern Wild Rice, Zizania palustris L., Supports a Whole Genome Duplication in the Zizania Genus.</title>
        <authorList>
            <person name="Haas M."/>
            <person name="Kono T."/>
            <person name="Macchietto M."/>
            <person name="Millas R."/>
            <person name="McGilp L."/>
            <person name="Shao M."/>
            <person name="Duquette J."/>
            <person name="Hirsch C.N."/>
            <person name="Kimball J."/>
        </authorList>
    </citation>
    <scope>NUCLEOTIDE SEQUENCE</scope>
    <source>
        <tissue evidence="2">Fresh leaf tissue</tissue>
    </source>
</reference>
<dbReference type="EMBL" id="JAAALK010000285">
    <property type="protein sequence ID" value="KAG8064644.1"/>
    <property type="molecule type" value="Genomic_DNA"/>
</dbReference>
<evidence type="ECO:0000313" key="3">
    <source>
        <dbReference type="Proteomes" id="UP000729402"/>
    </source>
</evidence>
<keyword evidence="3" id="KW-1185">Reference proteome</keyword>
<name>A0A8J5SYB6_ZIZPA</name>
<feature type="compositionally biased region" description="Basic and acidic residues" evidence="1">
    <location>
        <begin position="1"/>
        <end position="14"/>
    </location>
</feature>
<comment type="caution">
    <text evidence="2">The sequence shown here is derived from an EMBL/GenBank/DDBJ whole genome shotgun (WGS) entry which is preliminary data.</text>
</comment>
<gene>
    <name evidence="2" type="ORF">GUJ93_ZPchr0004g38218</name>
</gene>
<protein>
    <submittedName>
        <fullName evidence="2">Uncharacterized protein</fullName>
    </submittedName>
</protein>
<sequence>MRGSGERRGGDCDMRGPGGDLGMRVHPEIYGMQGPYGDHDMRGPGGDLGMRGLPGALWQAGLVRRSLHARVWAEIAACGVRAVARPGFGLYSGRSRCPQ</sequence>
<evidence type="ECO:0000256" key="1">
    <source>
        <dbReference type="SAM" id="MobiDB-lite"/>
    </source>
</evidence>
<dbReference type="Proteomes" id="UP000729402">
    <property type="component" value="Unassembled WGS sequence"/>
</dbReference>